<dbReference type="InterPro" id="IPR045063">
    <property type="entry name" value="Dynamin_N"/>
</dbReference>
<evidence type="ECO:0000259" key="3">
    <source>
        <dbReference type="PROSITE" id="PS51388"/>
    </source>
</evidence>
<dbReference type="GO" id="GO:0005737">
    <property type="term" value="C:cytoplasm"/>
    <property type="evidence" value="ECO:0007669"/>
    <property type="project" value="TreeGrafter"/>
</dbReference>
<feature type="domain" description="Dynamin-type G" evidence="4">
    <location>
        <begin position="50"/>
        <end position="339"/>
    </location>
</feature>
<dbReference type="Gene3D" id="3.40.50.300">
    <property type="entry name" value="P-loop containing nucleotide triphosphate hydrolases"/>
    <property type="match status" value="1"/>
</dbReference>
<dbReference type="InterPro" id="IPR027417">
    <property type="entry name" value="P-loop_NTPase"/>
</dbReference>
<dbReference type="GO" id="GO:0016020">
    <property type="term" value="C:membrane"/>
    <property type="evidence" value="ECO:0007669"/>
    <property type="project" value="TreeGrafter"/>
</dbReference>
<dbReference type="InterPro" id="IPR000375">
    <property type="entry name" value="Dynamin_stalk"/>
</dbReference>
<name>A0A6C0IY00_9ZZZZ</name>
<evidence type="ECO:0008006" key="6">
    <source>
        <dbReference type="Google" id="ProtNLM"/>
    </source>
</evidence>
<dbReference type="Pfam" id="PF02212">
    <property type="entry name" value="GED"/>
    <property type="match status" value="1"/>
</dbReference>
<dbReference type="InterPro" id="IPR020850">
    <property type="entry name" value="GED_dom"/>
</dbReference>
<dbReference type="InterPro" id="IPR030381">
    <property type="entry name" value="G_DYNAMIN_dom"/>
</dbReference>
<sequence length="638" mass="73323">MSKITNAIVQSYTSVSNLWNGEIAELNLLENKKILEIGNVLNGLFINKKDIDIPRLVVVGSQSSGKSSVLNSIIGMDILPTGSNMVTRVPLQLELKQTNNKTTKAIFGNYNNGTWNNIEEIILTYPNITNQEKNTILKQVTKLTIDSAGDSMNISKNPIFLRIQGESIPNLTMIDLPGLTMVACTDKGQPIDIKDKIREMIGQYIYPKNTIILAVMPARTDIEADIALDIIKEYDYKGERTLGILTKLDLMNEETDITHLLENRVSKDLQLKYNYYGIKNRSKKEMTEYNCREGLELEKEYFKNHKIYSQSKYKSKLGINSLCNNLSLILINNIKQSFPKIIRDINEKIEINNELLLRLGTGIPENNSDKISFIHDLINNYTLKFKYILEHKGNSINTARNIKDTLINFREKINEIEPFNKKNLSEQYILESINNCEGNHMVSNIPPIEVLEKILKDKTKEFFFKIYEPAKNTVDIVMNELVSLGDILLEDIGILRIPNTCDLIKEKILNMLYGLNKKSLEAITSEINYQENYIWTDNLAFKNCLNSKNHNSNDIMRHLLKNYYNAFIEIMSDTIPKIIMYYMINNFLTIISKELYSIIKSKDIDFLLTEFDSIAEERNNLNMSNTDLNKALELIKNI</sequence>
<accession>A0A6C0IY00</accession>
<dbReference type="Pfam" id="PF00350">
    <property type="entry name" value="Dynamin_N"/>
    <property type="match status" value="1"/>
</dbReference>
<dbReference type="AlphaFoldDB" id="A0A6C0IY00"/>
<dbReference type="InterPro" id="IPR019762">
    <property type="entry name" value="Dynamin_GTPase_CS"/>
</dbReference>
<dbReference type="PROSITE" id="PS51388">
    <property type="entry name" value="GED"/>
    <property type="match status" value="1"/>
</dbReference>
<dbReference type="SUPFAM" id="SSF52540">
    <property type="entry name" value="P-loop containing nucleoside triphosphate hydrolases"/>
    <property type="match status" value="1"/>
</dbReference>
<reference evidence="5" key="1">
    <citation type="journal article" date="2020" name="Nature">
        <title>Giant virus diversity and host interactions through global metagenomics.</title>
        <authorList>
            <person name="Schulz F."/>
            <person name="Roux S."/>
            <person name="Paez-Espino D."/>
            <person name="Jungbluth S."/>
            <person name="Walsh D.A."/>
            <person name="Denef V.J."/>
            <person name="McMahon K.D."/>
            <person name="Konstantinidis K.T."/>
            <person name="Eloe-Fadrosh E.A."/>
            <person name="Kyrpides N.C."/>
            <person name="Woyke T."/>
        </authorList>
    </citation>
    <scope>NUCLEOTIDE SEQUENCE</scope>
    <source>
        <strain evidence="5">GVMAG-M-3300025138-11</strain>
    </source>
</reference>
<dbReference type="SMART" id="SM00053">
    <property type="entry name" value="DYNc"/>
    <property type="match status" value="1"/>
</dbReference>
<dbReference type="GO" id="GO:0005525">
    <property type="term" value="F:GTP binding"/>
    <property type="evidence" value="ECO:0007669"/>
    <property type="project" value="InterPro"/>
</dbReference>
<dbReference type="PANTHER" id="PTHR11566:SF233">
    <property type="entry name" value="CHROMOSOME UNDETERMINED SCAFFOLD_59, WHOLE GENOME SHOTGUN SEQUENCE"/>
    <property type="match status" value="1"/>
</dbReference>
<evidence type="ECO:0000313" key="5">
    <source>
        <dbReference type="EMBL" id="QHT97305.1"/>
    </source>
</evidence>
<keyword evidence="1" id="KW-0547">Nucleotide-binding</keyword>
<evidence type="ECO:0000256" key="2">
    <source>
        <dbReference type="ARBA" id="ARBA00023134"/>
    </source>
</evidence>
<proteinExistence type="predicted"/>
<protein>
    <recommendedName>
        <fullName evidence="6">Dynamin-type G domain-containing protein</fullName>
    </recommendedName>
</protein>
<dbReference type="Gene3D" id="1.20.120.1240">
    <property type="entry name" value="Dynamin, middle domain"/>
    <property type="match status" value="1"/>
</dbReference>
<dbReference type="SMART" id="SM00302">
    <property type="entry name" value="GED"/>
    <property type="match status" value="1"/>
</dbReference>
<dbReference type="InterPro" id="IPR001401">
    <property type="entry name" value="Dynamin_GTPase"/>
</dbReference>
<evidence type="ECO:0000256" key="1">
    <source>
        <dbReference type="ARBA" id="ARBA00022741"/>
    </source>
</evidence>
<dbReference type="PRINTS" id="PR00195">
    <property type="entry name" value="DYNAMIN"/>
</dbReference>
<dbReference type="GO" id="GO:0008017">
    <property type="term" value="F:microtubule binding"/>
    <property type="evidence" value="ECO:0007669"/>
    <property type="project" value="TreeGrafter"/>
</dbReference>
<feature type="domain" description="GED" evidence="3">
    <location>
        <begin position="553"/>
        <end position="638"/>
    </location>
</feature>
<dbReference type="InterPro" id="IPR003130">
    <property type="entry name" value="GED"/>
</dbReference>
<evidence type="ECO:0000259" key="4">
    <source>
        <dbReference type="PROSITE" id="PS51718"/>
    </source>
</evidence>
<organism evidence="5">
    <name type="scientific">viral metagenome</name>
    <dbReference type="NCBI Taxonomy" id="1070528"/>
    <lineage>
        <taxon>unclassified sequences</taxon>
        <taxon>metagenomes</taxon>
        <taxon>organismal metagenomes</taxon>
    </lineage>
</organism>
<dbReference type="GO" id="GO:0003924">
    <property type="term" value="F:GTPase activity"/>
    <property type="evidence" value="ECO:0007669"/>
    <property type="project" value="InterPro"/>
</dbReference>
<dbReference type="PANTHER" id="PTHR11566">
    <property type="entry name" value="DYNAMIN"/>
    <property type="match status" value="1"/>
</dbReference>
<dbReference type="CDD" id="cd08771">
    <property type="entry name" value="DLP_1"/>
    <property type="match status" value="1"/>
</dbReference>
<keyword evidence="2" id="KW-0342">GTP-binding</keyword>
<dbReference type="PROSITE" id="PS00410">
    <property type="entry name" value="G_DYNAMIN_1"/>
    <property type="match status" value="1"/>
</dbReference>
<dbReference type="GO" id="GO:0005874">
    <property type="term" value="C:microtubule"/>
    <property type="evidence" value="ECO:0007669"/>
    <property type="project" value="TreeGrafter"/>
</dbReference>
<dbReference type="PROSITE" id="PS51718">
    <property type="entry name" value="G_DYNAMIN_2"/>
    <property type="match status" value="1"/>
</dbReference>
<dbReference type="InterPro" id="IPR022812">
    <property type="entry name" value="Dynamin"/>
</dbReference>
<dbReference type="Pfam" id="PF01031">
    <property type="entry name" value="Dynamin_M"/>
    <property type="match status" value="1"/>
</dbReference>
<dbReference type="EMBL" id="MN740274">
    <property type="protein sequence ID" value="QHT97305.1"/>
    <property type="molecule type" value="Genomic_DNA"/>
</dbReference>